<sequence>GNLKVRINKAADDHLITKDMAKWAHQIRLDANDQRHSDEDAALPTAEEAQRSLTFALALAEFLFVLPARVTRGIEETKK</sequence>
<gene>
    <name evidence="1" type="ORF">E6K73_13880</name>
</gene>
<comment type="caution">
    <text evidence="1">The sequence shown here is derived from an EMBL/GenBank/DDBJ whole genome shotgun (WGS) entry which is preliminary data.</text>
</comment>
<accession>A0A538S7G0</accession>
<dbReference type="Proteomes" id="UP000320184">
    <property type="component" value="Unassembled WGS sequence"/>
</dbReference>
<protein>
    <submittedName>
        <fullName evidence="1">DUF4145 domain-containing protein</fullName>
    </submittedName>
</protein>
<name>A0A538S7G0_UNCEI</name>
<organism evidence="1 2">
    <name type="scientific">Eiseniibacteriota bacterium</name>
    <dbReference type="NCBI Taxonomy" id="2212470"/>
    <lineage>
        <taxon>Bacteria</taxon>
        <taxon>Candidatus Eiseniibacteriota</taxon>
    </lineage>
</organism>
<dbReference type="EMBL" id="VBOT01000190">
    <property type="protein sequence ID" value="TMQ47317.1"/>
    <property type="molecule type" value="Genomic_DNA"/>
</dbReference>
<proteinExistence type="predicted"/>
<dbReference type="AlphaFoldDB" id="A0A538S7G0"/>
<feature type="non-terminal residue" evidence="1">
    <location>
        <position position="1"/>
    </location>
</feature>
<evidence type="ECO:0000313" key="2">
    <source>
        <dbReference type="Proteomes" id="UP000320184"/>
    </source>
</evidence>
<reference evidence="1 2" key="1">
    <citation type="journal article" date="2019" name="Nat. Microbiol.">
        <title>Mediterranean grassland soil C-N compound turnover is dependent on rainfall and depth, and is mediated by genomically divergent microorganisms.</title>
        <authorList>
            <person name="Diamond S."/>
            <person name="Andeer P.F."/>
            <person name="Li Z."/>
            <person name="Crits-Christoph A."/>
            <person name="Burstein D."/>
            <person name="Anantharaman K."/>
            <person name="Lane K.R."/>
            <person name="Thomas B.C."/>
            <person name="Pan C."/>
            <person name="Northen T.R."/>
            <person name="Banfield J.F."/>
        </authorList>
    </citation>
    <scope>NUCLEOTIDE SEQUENCE [LARGE SCALE GENOMIC DNA]</scope>
    <source>
        <strain evidence="1">WS_3</strain>
    </source>
</reference>
<evidence type="ECO:0000313" key="1">
    <source>
        <dbReference type="EMBL" id="TMQ47317.1"/>
    </source>
</evidence>